<evidence type="ECO:0000256" key="1">
    <source>
        <dbReference type="SAM" id="MobiDB-lite"/>
    </source>
</evidence>
<evidence type="ECO:0000313" key="2">
    <source>
        <dbReference type="EMBL" id="KAF7233885.1"/>
    </source>
</evidence>
<dbReference type="OrthoDB" id="10421788at2759"/>
<dbReference type="Proteomes" id="UP000822476">
    <property type="component" value="Unassembled WGS sequence"/>
</dbReference>
<name>A0A8S9YJ57_9TREM</name>
<reference evidence="2" key="1">
    <citation type="submission" date="2019-07" db="EMBL/GenBank/DDBJ databases">
        <title>Annotation for the trematode Paragonimus miyazaki's.</title>
        <authorList>
            <person name="Choi Y.-J."/>
        </authorList>
    </citation>
    <scope>NUCLEOTIDE SEQUENCE</scope>
    <source>
        <strain evidence="2">Japan</strain>
    </source>
</reference>
<gene>
    <name evidence="2" type="ORF">EG68_12573</name>
</gene>
<accession>A0A8S9YJ57</accession>
<feature type="compositionally biased region" description="Polar residues" evidence="1">
    <location>
        <begin position="17"/>
        <end position="36"/>
    </location>
</feature>
<feature type="region of interest" description="Disordered" evidence="1">
    <location>
        <begin position="1"/>
        <end position="36"/>
    </location>
</feature>
<dbReference type="EMBL" id="JTDE01016093">
    <property type="protein sequence ID" value="KAF7233885.1"/>
    <property type="molecule type" value="Genomic_DNA"/>
</dbReference>
<protein>
    <submittedName>
        <fullName evidence="2">Uncharacterized protein</fullName>
    </submittedName>
</protein>
<comment type="caution">
    <text evidence="2">The sequence shown here is derived from an EMBL/GenBank/DDBJ whole genome shotgun (WGS) entry which is preliminary data.</text>
</comment>
<dbReference type="AlphaFoldDB" id="A0A8S9YJ57"/>
<evidence type="ECO:0000313" key="3">
    <source>
        <dbReference type="Proteomes" id="UP000822476"/>
    </source>
</evidence>
<sequence length="161" mass="18172">MLPRDVKTSEVTVCDSPDSSNALHSQTQSPIITDTPISRPVSTQIFLSSPDHRLPPRAASDTRHMNTELNYVGRSNDRDVCYPENNSTVARQPLVDEEHQLIAQYSRELRQQSEPQLVSESTQNLITYGSSVYMLCILRGISSLEMNIHVLDSHENCLEEF</sequence>
<keyword evidence="3" id="KW-1185">Reference proteome</keyword>
<proteinExistence type="predicted"/>
<organism evidence="2 3">
    <name type="scientific">Paragonimus skrjabini miyazakii</name>
    <dbReference type="NCBI Taxonomy" id="59628"/>
    <lineage>
        <taxon>Eukaryota</taxon>
        <taxon>Metazoa</taxon>
        <taxon>Spiralia</taxon>
        <taxon>Lophotrochozoa</taxon>
        <taxon>Platyhelminthes</taxon>
        <taxon>Trematoda</taxon>
        <taxon>Digenea</taxon>
        <taxon>Plagiorchiida</taxon>
        <taxon>Troglotremata</taxon>
        <taxon>Troglotrematidae</taxon>
        <taxon>Paragonimus</taxon>
    </lineage>
</organism>